<dbReference type="Pfam" id="PF00188">
    <property type="entry name" value="CAP"/>
    <property type="match status" value="1"/>
</dbReference>
<dbReference type="Pfam" id="PF08562">
    <property type="entry name" value="Crisp"/>
    <property type="match status" value="1"/>
</dbReference>
<dbReference type="InterPro" id="IPR014044">
    <property type="entry name" value="CAP_dom"/>
</dbReference>
<dbReference type="SUPFAM" id="SSF55797">
    <property type="entry name" value="PR-1-like"/>
    <property type="match status" value="1"/>
</dbReference>
<reference evidence="5" key="2">
    <citation type="submission" date="2025-09" db="UniProtKB">
        <authorList>
            <consortium name="Ensembl"/>
        </authorList>
    </citation>
    <scope>IDENTIFICATION</scope>
    <source>
        <strain evidence="5">Glennie</strain>
    </source>
</reference>
<comment type="similarity">
    <text evidence="1">Belongs to the CRISP family.</text>
</comment>
<reference evidence="5" key="1">
    <citation type="submission" date="2025-08" db="UniProtKB">
        <authorList>
            <consortium name="Ensembl"/>
        </authorList>
    </citation>
    <scope>IDENTIFICATION</scope>
    <source>
        <strain evidence="5">Glennie</strain>
    </source>
</reference>
<dbReference type="GeneTree" id="ENSGT00940000156439"/>
<dbReference type="InterPro" id="IPR001283">
    <property type="entry name" value="CRISP-related"/>
</dbReference>
<feature type="disulfide bond" evidence="3">
    <location>
        <begin position="166"/>
        <end position="184"/>
    </location>
</feature>
<protein>
    <recommendedName>
        <fullName evidence="4">ShKT domain-containing protein</fullName>
    </recommendedName>
</protein>
<dbReference type="Gene3D" id="1.10.10.740">
    <property type="entry name" value="Crisp domain"/>
    <property type="match status" value="1"/>
</dbReference>
<evidence type="ECO:0000256" key="1">
    <source>
        <dbReference type="ARBA" id="ARBA00009923"/>
    </source>
</evidence>
<name>A0A6I8NGR6_ORNAN</name>
<dbReference type="Ensembl" id="ENSOANT00000064528.1">
    <property type="protein sequence ID" value="ENSOANP00000040277.1"/>
    <property type="gene ID" value="ENSOANG00000008252.3"/>
</dbReference>
<dbReference type="InterPro" id="IPR013871">
    <property type="entry name" value="Cysteine_rich_secretory"/>
</dbReference>
<dbReference type="GO" id="GO:0005576">
    <property type="term" value="C:extracellular region"/>
    <property type="evidence" value="ECO:0007669"/>
    <property type="project" value="InterPro"/>
</dbReference>
<evidence type="ECO:0000256" key="2">
    <source>
        <dbReference type="ARBA" id="ARBA00023157"/>
    </source>
</evidence>
<dbReference type="PANTHER" id="PTHR10334">
    <property type="entry name" value="CYSTEINE-RICH SECRETORY PROTEIN-RELATED"/>
    <property type="match status" value="1"/>
</dbReference>
<evidence type="ECO:0000313" key="5">
    <source>
        <dbReference type="Ensembl" id="ENSOANP00000040277.1"/>
    </source>
</evidence>
<feature type="domain" description="ShKT" evidence="4">
    <location>
        <begin position="157"/>
        <end position="190"/>
    </location>
</feature>
<evidence type="ECO:0000259" key="4">
    <source>
        <dbReference type="PROSITE" id="PS51670"/>
    </source>
</evidence>
<dbReference type="PROSITE" id="PS51670">
    <property type="entry name" value="SHKT"/>
    <property type="match status" value="1"/>
</dbReference>
<keyword evidence="2 3" id="KW-1015">Disulfide bond</keyword>
<sequence>MHVPIHSCFISPRNGILKQPQMHRFGPKKCKMATSSTRDRTVGETTCGENTLESNYTTSWNDTIFFWQKEQLSFKYGLGVIKPYSEIASYTQMIWYSSYEIGCGVAYCPSSLYKYFYVCHYCPAGNNQDMLAFPYKAGAPCADCWKNCHHGLCTNACKRSDKFSNCVALKEKLTCNFPAVRENCKASCQCSSDIK</sequence>
<dbReference type="Gene3D" id="3.40.33.10">
    <property type="entry name" value="CAP"/>
    <property type="match status" value="1"/>
</dbReference>
<dbReference type="InterPro" id="IPR003582">
    <property type="entry name" value="ShKT_dom"/>
</dbReference>
<organism evidence="5 6">
    <name type="scientific">Ornithorhynchus anatinus</name>
    <name type="common">Duckbill platypus</name>
    <dbReference type="NCBI Taxonomy" id="9258"/>
    <lineage>
        <taxon>Eukaryota</taxon>
        <taxon>Metazoa</taxon>
        <taxon>Chordata</taxon>
        <taxon>Craniata</taxon>
        <taxon>Vertebrata</taxon>
        <taxon>Euteleostomi</taxon>
        <taxon>Mammalia</taxon>
        <taxon>Monotremata</taxon>
        <taxon>Ornithorhynchidae</taxon>
        <taxon>Ornithorhynchus</taxon>
    </lineage>
</organism>
<dbReference type="Proteomes" id="UP000002279">
    <property type="component" value="Unplaced"/>
</dbReference>
<dbReference type="PRINTS" id="PR00837">
    <property type="entry name" value="V5TPXLIKE"/>
</dbReference>
<dbReference type="Bgee" id="ENSOANG00000008252">
    <property type="expression patterns" value="Expressed in brain and 2 other cell types or tissues"/>
</dbReference>
<dbReference type="SMART" id="SM00198">
    <property type="entry name" value="SCP"/>
    <property type="match status" value="1"/>
</dbReference>
<dbReference type="SUPFAM" id="SSF57546">
    <property type="entry name" value="Crisp domain-like"/>
    <property type="match status" value="1"/>
</dbReference>
<keyword evidence="6" id="KW-1185">Reference proteome</keyword>
<dbReference type="PROSITE" id="PS01010">
    <property type="entry name" value="CRISP_2"/>
    <property type="match status" value="1"/>
</dbReference>
<proteinExistence type="inferred from homology"/>
<feature type="disulfide bond" evidence="3">
    <location>
        <begin position="175"/>
        <end position="188"/>
    </location>
</feature>
<dbReference type="FunFam" id="1.10.10.740:FF:000001">
    <property type="entry name" value="Cysteine-rich secretory protein 2"/>
    <property type="match status" value="1"/>
</dbReference>
<comment type="caution">
    <text evidence="3">Lacks conserved residue(s) required for the propagation of feature annotation.</text>
</comment>
<evidence type="ECO:0000313" key="6">
    <source>
        <dbReference type="Proteomes" id="UP000002279"/>
    </source>
</evidence>
<accession>A0A6I8NGR6</accession>
<evidence type="ECO:0000256" key="3">
    <source>
        <dbReference type="PROSITE-ProRule" id="PRU01005"/>
    </source>
</evidence>
<dbReference type="InterPro" id="IPR035940">
    <property type="entry name" value="CAP_sf"/>
</dbReference>
<dbReference type="InterPro" id="IPR042076">
    <property type="entry name" value="Crisp-like_dom"/>
</dbReference>
<dbReference type="AlphaFoldDB" id="A0A6I8NGR6"/>
<dbReference type="InterPro" id="IPR018244">
    <property type="entry name" value="Allrgn_V5/Tpx1_CS"/>
</dbReference>